<proteinExistence type="inferred from homology"/>
<evidence type="ECO:0000313" key="4">
    <source>
        <dbReference type="Proteomes" id="UP001139089"/>
    </source>
</evidence>
<keyword evidence="2" id="KW-0413">Isomerase</keyword>
<dbReference type="CDD" id="cd00249">
    <property type="entry name" value="AGE"/>
    <property type="match status" value="1"/>
</dbReference>
<organism evidence="3 4">
    <name type="scientific">Rhizobium quercicola</name>
    <dbReference type="NCBI Taxonomy" id="2901226"/>
    <lineage>
        <taxon>Bacteria</taxon>
        <taxon>Pseudomonadati</taxon>
        <taxon>Pseudomonadota</taxon>
        <taxon>Alphaproteobacteria</taxon>
        <taxon>Hyphomicrobiales</taxon>
        <taxon>Rhizobiaceae</taxon>
        <taxon>Rhizobium/Agrobacterium group</taxon>
        <taxon>Rhizobium</taxon>
    </lineage>
</organism>
<dbReference type="InterPro" id="IPR010819">
    <property type="entry name" value="AGE/CE"/>
</dbReference>
<comment type="similarity">
    <text evidence="1">Belongs to the N-acylglucosamine 2-epimerase family.</text>
</comment>
<sequence length="387" mass="43201">MAVSALSATLDHWLTEQALPLWRDTGFYDPDGGFVETIDLSGRPTRDNLRARVQPRQTYCFAEAGLRGWAGDWQGASAGGLAFFDRVFLQPSGFYGALADADGTLLDPSFDIYNQAFALLAFAYLARAFPERRTEMAARSTALKARLDDWCKHPVAGFEEDNPPRLPLCSNPHMHLFEACLASEEVEGFDQVGWTNLADEIASLCMDRFIDPQSGALREFFDHDWTPMPGDLGRVVEPGHQFEWAWLLLRWGERRGDAGAIVKARRLFEIGEAHGICATRKVAIMQLNDDFSVRDPLARLWPQTEWLKAAIRLAALSEGAARARYLGSAERAIAALTLFLDVPVKGLWRDKLPESGVFIEEAAPASTFYHILCAIYELKDCLARIET</sequence>
<dbReference type="AlphaFoldDB" id="A0A9X1SZX3"/>
<dbReference type="Proteomes" id="UP001139089">
    <property type="component" value="Unassembled WGS sequence"/>
</dbReference>
<accession>A0A9X1SZX3</accession>
<dbReference type="PANTHER" id="PTHR15108">
    <property type="entry name" value="N-ACYLGLUCOSAMINE-2-EPIMERASE"/>
    <property type="match status" value="1"/>
</dbReference>
<dbReference type="Pfam" id="PF07221">
    <property type="entry name" value="GlcNAc_2-epim"/>
    <property type="match status" value="1"/>
</dbReference>
<dbReference type="SUPFAM" id="SSF48208">
    <property type="entry name" value="Six-hairpin glycosidases"/>
    <property type="match status" value="1"/>
</dbReference>
<keyword evidence="4" id="KW-1185">Reference proteome</keyword>
<dbReference type="GO" id="GO:0005975">
    <property type="term" value="P:carbohydrate metabolic process"/>
    <property type="evidence" value="ECO:0007669"/>
    <property type="project" value="InterPro"/>
</dbReference>
<evidence type="ECO:0000256" key="2">
    <source>
        <dbReference type="ARBA" id="ARBA00023235"/>
    </source>
</evidence>
<evidence type="ECO:0000256" key="1">
    <source>
        <dbReference type="ARBA" id="ARBA00008558"/>
    </source>
</evidence>
<name>A0A9X1SZX3_9HYPH</name>
<dbReference type="EMBL" id="JAJOZR010000002">
    <property type="protein sequence ID" value="MCD7108429.1"/>
    <property type="molecule type" value="Genomic_DNA"/>
</dbReference>
<dbReference type="RefSeq" id="WP_231812449.1">
    <property type="nucleotide sequence ID" value="NZ_JAJOZR010000002.1"/>
</dbReference>
<dbReference type="GO" id="GO:0016853">
    <property type="term" value="F:isomerase activity"/>
    <property type="evidence" value="ECO:0007669"/>
    <property type="project" value="UniProtKB-KW"/>
</dbReference>
<dbReference type="InterPro" id="IPR008928">
    <property type="entry name" value="6-hairpin_glycosidase_sf"/>
</dbReference>
<comment type="caution">
    <text evidence="3">The sequence shown here is derived from an EMBL/GenBank/DDBJ whole genome shotgun (WGS) entry which is preliminary data.</text>
</comment>
<evidence type="ECO:0000313" key="3">
    <source>
        <dbReference type="EMBL" id="MCD7108429.1"/>
    </source>
</evidence>
<gene>
    <name evidence="3" type="ORF">LRX75_05150</name>
</gene>
<dbReference type="InterPro" id="IPR034116">
    <property type="entry name" value="AGE_dom"/>
</dbReference>
<dbReference type="Gene3D" id="1.50.10.10">
    <property type="match status" value="1"/>
</dbReference>
<reference evidence="3" key="1">
    <citation type="submission" date="2021-12" db="EMBL/GenBank/DDBJ databases">
        <authorList>
            <person name="Li Y."/>
        </authorList>
    </citation>
    <scope>NUCLEOTIDE SEQUENCE</scope>
    <source>
        <strain evidence="3">DKSPLA3</strain>
    </source>
</reference>
<protein>
    <submittedName>
        <fullName evidence="3">AGE family epimerase/isomerase</fullName>
    </submittedName>
</protein>
<dbReference type="InterPro" id="IPR012341">
    <property type="entry name" value="6hp_glycosidase-like_sf"/>
</dbReference>